<keyword evidence="1" id="KW-1133">Transmembrane helix</keyword>
<evidence type="ECO:0000313" key="4">
    <source>
        <dbReference type="Proteomes" id="UP000247099"/>
    </source>
</evidence>
<evidence type="ECO:0000256" key="1">
    <source>
        <dbReference type="SAM" id="Phobius"/>
    </source>
</evidence>
<organism evidence="3 4">
    <name type="scientific">Coraliomargarita sinensis</name>
    <dbReference type="NCBI Taxonomy" id="2174842"/>
    <lineage>
        <taxon>Bacteria</taxon>
        <taxon>Pseudomonadati</taxon>
        <taxon>Verrucomicrobiota</taxon>
        <taxon>Opitutia</taxon>
        <taxon>Puniceicoccales</taxon>
        <taxon>Coraliomargaritaceae</taxon>
        <taxon>Coraliomargarita</taxon>
    </lineage>
</organism>
<accession>A0A317ZLJ7</accession>
<dbReference type="EMBL" id="QHJQ01000003">
    <property type="protein sequence ID" value="PXA04699.1"/>
    <property type="molecule type" value="Genomic_DNA"/>
</dbReference>
<keyword evidence="2" id="KW-0732">Signal</keyword>
<proteinExistence type="predicted"/>
<reference evidence="3 4" key="1">
    <citation type="submission" date="2018-05" db="EMBL/GenBank/DDBJ databases">
        <title>Coraliomargarita sinensis sp. nov., isolated from a marine solar saltern.</title>
        <authorList>
            <person name="Zhou L.Y."/>
        </authorList>
    </citation>
    <scope>NUCLEOTIDE SEQUENCE [LARGE SCALE GENOMIC DNA]</scope>
    <source>
        <strain evidence="3 4">WN38</strain>
    </source>
</reference>
<keyword evidence="1" id="KW-0472">Membrane</keyword>
<comment type="caution">
    <text evidence="3">The sequence shown here is derived from an EMBL/GenBank/DDBJ whole genome shotgun (WGS) entry which is preliminary data.</text>
</comment>
<feature type="transmembrane region" description="Helical" evidence="1">
    <location>
        <begin position="242"/>
        <end position="259"/>
    </location>
</feature>
<dbReference type="InParanoid" id="A0A317ZLJ7"/>
<keyword evidence="4" id="KW-1185">Reference proteome</keyword>
<gene>
    <name evidence="3" type="ORF">DDZ13_05880</name>
</gene>
<keyword evidence="1" id="KW-0812">Transmembrane</keyword>
<evidence type="ECO:0008006" key="5">
    <source>
        <dbReference type="Google" id="ProtNLM"/>
    </source>
</evidence>
<evidence type="ECO:0000313" key="3">
    <source>
        <dbReference type="EMBL" id="PXA04699.1"/>
    </source>
</evidence>
<feature type="chain" id="PRO_5016346201" description="PEP-CTERM protein-sorting domain-containing protein" evidence="2">
    <location>
        <begin position="23"/>
        <end position="264"/>
    </location>
</feature>
<sequence length="264" mass="27043">MKRMNKLSFLALAALTASSVSAQISLDLTNDAGTFNGSFNSSPIGDGTTYTVSSLSNGSPSESGWSNMESRAEPSGSLSGVLNTASFSFIGGTFTASTLSGSDFSTSDIGQAAFASNGSGIEIAGAGLTGDRGFFLQFDVSNFDPGYTLRVTGATATVDNAGTTDSMQLIFGSSTFSDGGDLSITSTNTTSGTGMTLNDGSINYSGLALDISDGDYLFFRNTGDSQFRVSSLTFDAVAVPEPSAFALIAGAFGLVSVMLRHRRS</sequence>
<dbReference type="AlphaFoldDB" id="A0A317ZLJ7"/>
<protein>
    <recommendedName>
        <fullName evidence="5">PEP-CTERM protein-sorting domain-containing protein</fullName>
    </recommendedName>
</protein>
<dbReference type="Proteomes" id="UP000247099">
    <property type="component" value="Unassembled WGS sequence"/>
</dbReference>
<feature type="signal peptide" evidence="2">
    <location>
        <begin position="1"/>
        <end position="22"/>
    </location>
</feature>
<evidence type="ECO:0000256" key="2">
    <source>
        <dbReference type="SAM" id="SignalP"/>
    </source>
</evidence>
<name>A0A317ZLJ7_9BACT</name>